<keyword evidence="2" id="KW-0813">Transport</keyword>
<dbReference type="Pfam" id="PF22614">
    <property type="entry name" value="Slo-like_RCK"/>
    <property type="match status" value="2"/>
</dbReference>
<dbReference type="SUPFAM" id="SSF81324">
    <property type="entry name" value="Voltage-gated potassium channels"/>
    <property type="match status" value="1"/>
</dbReference>
<dbReference type="OMA" id="MEPRCLL"/>
<evidence type="ECO:0000256" key="5">
    <source>
        <dbReference type="ARBA" id="ARBA00022826"/>
    </source>
</evidence>
<dbReference type="Pfam" id="PF03493">
    <property type="entry name" value="BK_channel_a"/>
    <property type="match status" value="1"/>
</dbReference>
<keyword evidence="16" id="KW-1185">Reference proteome</keyword>
<comment type="subcellular location">
    <subcellularLocation>
        <location evidence="1">Membrane</location>
        <topology evidence="1">Multi-pass membrane protein</topology>
    </subcellularLocation>
</comment>
<evidence type="ECO:0000259" key="13">
    <source>
        <dbReference type="Pfam" id="PF03493"/>
    </source>
</evidence>
<dbReference type="InterPro" id="IPR003929">
    <property type="entry name" value="K_chnl_BK_asu"/>
</dbReference>
<evidence type="ECO:0000256" key="2">
    <source>
        <dbReference type="ARBA" id="ARBA00022448"/>
    </source>
</evidence>
<keyword evidence="4 11" id="KW-0812">Transmembrane</keyword>
<reference evidence="15 16" key="1">
    <citation type="journal article" date="2011" name="Genome Res.">
        <title>Phylogeny-wide analysis of social amoeba genomes highlights ancient origins for complex intercellular communication.</title>
        <authorList>
            <person name="Heidel A.J."/>
            <person name="Lawal H.M."/>
            <person name="Felder M."/>
            <person name="Schilde C."/>
            <person name="Helps N.R."/>
            <person name="Tunggal B."/>
            <person name="Rivero F."/>
            <person name="John U."/>
            <person name="Schleicher M."/>
            <person name="Eichinger L."/>
            <person name="Platzer M."/>
            <person name="Noegel A.A."/>
            <person name="Schaap P."/>
            <person name="Gloeckner G."/>
        </authorList>
    </citation>
    <scope>NUCLEOTIDE SEQUENCE [LARGE SCALE GENOMIC DNA]</scope>
    <source>
        <strain evidence="16">ATCC 26659 / Pp 5 / PN500</strain>
    </source>
</reference>
<evidence type="ECO:0000256" key="9">
    <source>
        <dbReference type="ARBA" id="ARBA00023136"/>
    </source>
</evidence>
<protein>
    <submittedName>
        <fullName evidence="15">Calcium-activated BK potassium channel</fullName>
    </submittedName>
</protein>
<dbReference type="RefSeq" id="XP_020431842.1">
    <property type="nucleotide sequence ID" value="XM_020578247.1"/>
</dbReference>
<gene>
    <name evidence="15" type="primary">potA</name>
    <name evidence="15" type="ORF">PPL_07412</name>
</gene>
<dbReference type="Pfam" id="PF00520">
    <property type="entry name" value="Ion_trans"/>
    <property type="match status" value="1"/>
</dbReference>
<dbReference type="FunCoup" id="D3BFW1">
    <property type="interactions" value="2"/>
</dbReference>
<keyword evidence="6" id="KW-0630">Potassium</keyword>
<dbReference type="Gene3D" id="1.20.120.350">
    <property type="entry name" value="Voltage-gated potassium channels. Chain C"/>
    <property type="match status" value="1"/>
</dbReference>
<dbReference type="InterPro" id="IPR047871">
    <property type="entry name" value="K_chnl_Slo-like"/>
</dbReference>
<dbReference type="GeneID" id="31362893"/>
<feature type="transmembrane region" description="Helical" evidence="11">
    <location>
        <begin position="145"/>
        <end position="163"/>
    </location>
</feature>
<dbReference type="PANTHER" id="PTHR10027">
    <property type="entry name" value="CALCIUM-ACTIVATED POTASSIUM CHANNEL ALPHA CHAIN"/>
    <property type="match status" value="1"/>
</dbReference>
<dbReference type="InterPro" id="IPR003148">
    <property type="entry name" value="RCK_N"/>
</dbReference>
<feature type="transmembrane region" description="Helical" evidence="11">
    <location>
        <begin position="170"/>
        <end position="188"/>
    </location>
</feature>
<sequence length="952" mass="108749">MGQRLNYDWTVRTKVNLEQCLEAWYYFAGVPLCDVADHRCSALRYLYSFFSLVDLVTILPLFIDIATGHLHEILQSFQFLRVLRVIRILRLSRVLHYFKNEVTKYTFKAFIVVFTFIIVLAGFYMNIETNPSSVPSGKPLKFHQTVYFLVVTLATVGYGDIYPSTALGQVTITLALSIGAGVLIPYHVSKLMEKLQQDSPFLRNLSSTGVTGHVFYCGEFSFSHFMDFLSEFYHERHGRLKKEVVLLCPNPPDDKLKSLLLHPFYKKRIIYLQGSPLFEQDLERTKLMKADACFIAMPPSWNRGDTDNVLCSYAVKSMNKNLNVFSNLVSSKNKNKAPFLKGTICMEEFRGAILAQSIICPGYNVFFSNLFTSRNIPNIVQVKWLTEYYYGCNNSIFVLKVPDFLVGETLTDVILSMYYGNGSLLIGLFIPTEGVAGRGKFYLNPSGATVITKNMSMAVISHTYFKSSTTSKDMLADQSDRRSTFTYKIAKFFNKLTVPDLHLLNNHDDQHVQQENQLVINESLSTFIRGTASSKTANQQTKQRYVTNQLSAQHKKPITELADQELFELKEEVEEFTQKDLVKNLCLTEYGGDWIALLSDVSQQKTNDPKIDKIQERIKFIIDKHSLLTFTLHGKYNQTKDGSREMKKHMLIVTKSMKGLELLLHHIRLPYVTSIKASNSYSGRVQPIVVLYKEEPEDESWYDTVKTLPLIAFIKGSASNQNDLNKCSARSAETIIITSNPYDQCDTTQIDSFTLMSYVDIVKVNNTAKIITELIHEPNIRFLEKNMKNLGGSKLQSYLQTNKNRDIKPEFFYTPHYASGRVNTYTVLDSLMVQAHYNDDITTIAKELAFGVNGLYQNHHSLGLSNQMTNEDSKCYSRMLKIPSMYHGRTYGELMKNFLQQKNILVVGLFRSKDPMGAPLPYIFTCPHPTTILHENDKVFVFSINDITNEYN</sequence>
<feature type="transmembrane region" description="Helical" evidence="11">
    <location>
        <begin position="107"/>
        <end position="125"/>
    </location>
</feature>
<evidence type="ECO:0000256" key="4">
    <source>
        <dbReference type="ARBA" id="ARBA00022692"/>
    </source>
</evidence>
<dbReference type="PRINTS" id="PR00169">
    <property type="entry name" value="KCHANNEL"/>
</dbReference>
<keyword evidence="7 11" id="KW-1133">Transmembrane helix</keyword>
<keyword evidence="9 11" id="KW-0472">Membrane</keyword>
<accession>D3BFW1</accession>
<evidence type="ECO:0000256" key="11">
    <source>
        <dbReference type="SAM" id="Phobius"/>
    </source>
</evidence>
<organism evidence="15 16">
    <name type="scientific">Heterostelium pallidum (strain ATCC 26659 / Pp 5 / PN500)</name>
    <name type="common">Cellular slime mold</name>
    <name type="synonym">Polysphondylium pallidum</name>
    <dbReference type="NCBI Taxonomy" id="670386"/>
    <lineage>
        <taxon>Eukaryota</taxon>
        <taxon>Amoebozoa</taxon>
        <taxon>Evosea</taxon>
        <taxon>Eumycetozoa</taxon>
        <taxon>Dictyostelia</taxon>
        <taxon>Acytosteliales</taxon>
        <taxon>Acytosteliaceae</taxon>
        <taxon>Heterostelium</taxon>
    </lineage>
</organism>
<evidence type="ECO:0000259" key="14">
    <source>
        <dbReference type="Pfam" id="PF22614"/>
    </source>
</evidence>
<feature type="domain" description="RCK N-terminal" evidence="14">
    <location>
        <begin position="211"/>
        <end position="325"/>
    </location>
</feature>
<keyword evidence="5" id="KW-0631">Potassium channel</keyword>
<evidence type="ECO:0000256" key="7">
    <source>
        <dbReference type="ARBA" id="ARBA00022989"/>
    </source>
</evidence>
<dbReference type="EMBL" id="ADBJ01000032">
    <property type="protein sequence ID" value="EFA79721.1"/>
    <property type="molecule type" value="Genomic_DNA"/>
</dbReference>
<dbReference type="FunFam" id="1.10.287.70:FF:000446">
    <property type="entry name" value="Uncharacterized protein"/>
    <property type="match status" value="1"/>
</dbReference>
<evidence type="ECO:0000256" key="3">
    <source>
        <dbReference type="ARBA" id="ARBA00022538"/>
    </source>
</evidence>
<feature type="domain" description="RCK N-terminal" evidence="14">
    <location>
        <begin position="678"/>
        <end position="772"/>
    </location>
</feature>
<evidence type="ECO:0000256" key="1">
    <source>
        <dbReference type="ARBA" id="ARBA00004141"/>
    </source>
</evidence>
<evidence type="ECO:0000256" key="10">
    <source>
        <dbReference type="ARBA" id="ARBA00023303"/>
    </source>
</evidence>
<proteinExistence type="predicted"/>
<evidence type="ECO:0000313" key="15">
    <source>
        <dbReference type="EMBL" id="EFA79721.1"/>
    </source>
</evidence>
<dbReference type="Gene3D" id="3.40.50.720">
    <property type="entry name" value="NAD(P)-binding Rossmann-like Domain"/>
    <property type="match status" value="2"/>
</dbReference>
<dbReference type="Gene3D" id="1.10.287.70">
    <property type="match status" value="1"/>
</dbReference>
<dbReference type="InParanoid" id="D3BFW1"/>
<evidence type="ECO:0000256" key="6">
    <source>
        <dbReference type="ARBA" id="ARBA00022958"/>
    </source>
</evidence>
<dbReference type="InterPro" id="IPR027359">
    <property type="entry name" value="Volt_channel_dom_sf"/>
</dbReference>
<feature type="domain" description="Calcium-activated potassium channel BK alpha subunit" evidence="13">
    <location>
        <begin position="343"/>
        <end position="428"/>
    </location>
</feature>
<dbReference type="GO" id="GO:0005267">
    <property type="term" value="F:potassium channel activity"/>
    <property type="evidence" value="ECO:0007669"/>
    <property type="project" value="UniProtKB-KW"/>
</dbReference>
<dbReference type="PANTHER" id="PTHR10027:SF38">
    <property type="entry name" value="CALCIUM-ACTIVATED BK POTASSIUM CHANNEL, ALPHA SUBUNIT FAMILY PROTEIN"/>
    <property type="match status" value="1"/>
</dbReference>
<dbReference type="AlphaFoldDB" id="D3BFW1"/>
<keyword evidence="3" id="KW-0633">Potassium transport</keyword>
<evidence type="ECO:0000256" key="8">
    <source>
        <dbReference type="ARBA" id="ARBA00023065"/>
    </source>
</evidence>
<dbReference type="GO" id="GO:0016020">
    <property type="term" value="C:membrane"/>
    <property type="evidence" value="ECO:0007669"/>
    <property type="project" value="UniProtKB-SubCell"/>
</dbReference>
<keyword evidence="8" id="KW-0406">Ion transport</keyword>
<comment type="caution">
    <text evidence="15">The sequence shown here is derived from an EMBL/GenBank/DDBJ whole genome shotgun (WGS) entry which is preliminary data.</text>
</comment>
<name>D3BFW1_HETP5</name>
<evidence type="ECO:0000313" key="16">
    <source>
        <dbReference type="Proteomes" id="UP000001396"/>
    </source>
</evidence>
<evidence type="ECO:0000259" key="12">
    <source>
        <dbReference type="Pfam" id="PF00520"/>
    </source>
</evidence>
<dbReference type="InterPro" id="IPR005821">
    <property type="entry name" value="Ion_trans_dom"/>
</dbReference>
<keyword evidence="10 15" id="KW-0407">Ion channel</keyword>
<feature type="domain" description="Ion transport" evidence="12">
    <location>
        <begin position="28"/>
        <end position="171"/>
    </location>
</feature>
<dbReference type="Proteomes" id="UP000001396">
    <property type="component" value="Unassembled WGS sequence"/>
</dbReference>